<dbReference type="RefSeq" id="WP_163736345.1">
    <property type="nucleotide sequence ID" value="NZ_JAAGOA010000006.1"/>
</dbReference>
<dbReference type="AlphaFoldDB" id="A0A6L9S6C4"/>
<organism evidence="3 4">
    <name type="scientific">Phytoactinopolyspora halotolerans</name>
    <dbReference type="NCBI Taxonomy" id="1981512"/>
    <lineage>
        <taxon>Bacteria</taxon>
        <taxon>Bacillati</taxon>
        <taxon>Actinomycetota</taxon>
        <taxon>Actinomycetes</taxon>
        <taxon>Jiangellales</taxon>
        <taxon>Jiangellaceae</taxon>
        <taxon>Phytoactinopolyspora</taxon>
    </lineage>
</organism>
<feature type="transmembrane region" description="Helical" evidence="2">
    <location>
        <begin position="25"/>
        <end position="44"/>
    </location>
</feature>
<feature type="compositionally biased region" description="Basic and acidic residues" evidence="1">
    <location>
        <begin position="61"/>
        <end position="73"/>
    </location>
</feature>
<comment type="caution">
    <text evidence="3">The sequence shown here is derived from an EMBL/GenBank/DDBJ whole genome shotgun (WGS) entry which is preliminary data.</text>
</comment>
<evidence type="ECO:0000313" key="3">
    <source>
        <dbReference type="EMBL" id="NEE00567.1"/>
    </source>
</evidence>
<gene>
    <name evidence="3" type="ORF">G1H10_10345</name>
</gene>
<keyword evidence="2" id="KW-0472">Membrane</keyword>
<keyword evidence="2" id="KW-0812">Transmembrane</keyword>
<evidence type="ECO:0000256" key="1">
    <source>
        <dbReference type="SAM" id="MobiDB-lite"/>
    </source>
</evidence>
<evidence type="ECO:0000256" key="2">
    <source>
        <dbReference type="SAM" id="Phobius"/>
    </source>
</evidence>
<sequence>MGTLIAGPLLYGLLGAGVDKLFDVSFGLPTGIVIGFVLAGYIIYTRYGREAAPGPDPYGEDPERAHDDDLPRR</sequence>
<accession>A0A6L9S6C4</accession>
<keyword evidence="2" id="KW-1133">Transmembrane helix</keyword>
<reference evidence="3 4" key="1">
    <citation type="submission" date="2020-02" db="EMBL/GenBank/DDBJ databases">
        <authorList>
            <person name="Li X.-J."/>
            <person name="Han X.-M."/>
        </authorList>
    </citation>
    <scope>NUCLEOTIDE SEQUENCE [LARGE SCALE GENOMIC DNA]</scope>
    <source>
        <strain evidence="3 4">CCTCC AB 2017055</strain>
    </source>
</reference>
<keyword evidence="4" id="KW-1185">Reference proteome</keyword>
<proteinExistence type="predicted"/>
<evidence type="ECO:0000313" key="4">
    <source>
        <dbReference type="Proteomes" id="UP000475214"/>
    </source>
</evidence>
<protein>
    <recommendedName>
        <fullName evidence="5">AtpZ/AtpI family protein</fullName>
    </recommendedName>
</protein>
<dbReference type="Proteomes" id="UP000475214">
    <property type="component" value="Unassembled WGS sequence"/>
</dbReference>
<feature type="region of interest" description="Disordered" evidence="1">
    <location>
        <begin position="51"/>
        <end position="73"/>
    </location>
</feature>
<evidence type="ECO:0008006" key="5">
    <source>
        <dbReference type="Google" id="ProtNLM"/>
    </source>
</evidence>
<dbReference type="EMBL" id="JAAGOA010000006">
    <property type="protein sequence ID" value="NEE00567.1"/>
    <property type="molecule type" value="Genomic_DNA"/>
</dbReference>
<name>A0A6L9S6C4_9ACTN</name>